<dbReference type="PANTHER" id="PTHR43150">
    <property type="entry name" value="HYPERKINETIC, ISOFORM M"/>
    <property type="match status" value="1"/>
</dbReference>
<keyword evidence="6" id="KW-1185">Reference proteome</keyword>
<comment type="similarity">
    <text evidence="1">Belongs to the shaker potassium channel beta subunit family.</text>
</comment>
<dbReference type="KEGG" id="pko:PKOR_09265"/>
<dbReference type="PANTHER" id="PTHR43150:SF4">
    <property type="entry name" value="L-GLYCERALDEHYDE 3-PHOSPHATE REDUCTASE"/>
    <property type="match status" value="1"/>
</dbReference>
<organism evidence="5 6">
    <name type="scientific">Pontibacter korlensis</name>
    <dbReference type="NCBI Taxonomy" id="400092"/>
    <lineage>
        <taxon>Bacteria</taxon>
        <taxon>Pseudomonadati</taxon>
        <taxon>Bacteroidota</taxon>
        <taxon>Cytophagia</taxon>
        <taxon>Cytophagales</taxon>
        <taxon>Hymenobacteraceae</taxon>
        <taxon>Pontibacter</taxon>
    </lineage>
</organism>
<name>A0A0E3ZDR7_9BACT</name>
<dbReference type="GO" id="GO:0016491">
    <property type="term" value="F:oxidoreductase activity"/>
    <property type="evidence" value="ECO:0007669"/>
    <property type="project" value="UniProtKB-KW"/>
</dbReference>
<evidence type="ECO:0000256" key="3">
    <source>
        <dbReference type="ARBA" id="ARBA00023002"/>
    </source>
</evidence>
<evidence type="ECO:0000313" key="6">
    <source>
        <dbReference type="Proteomes" id="UP000033109"/>
    </source>
</evidence>
<accession>A0A0E3ZDR7</accession>
<dbReference type="NCBIfam" id="NF007388">
    <property type="entry name" value="PRK09912.1"/>
    <property type="match status" value="1"/>
</dbReference>
<evidence type="ECO:0000313" key="5">
    <source>
        <dbReference type="EMBL" id="AKD03279.1"/>
    </source>
</evidence>
<dbReference type="AlphaFoldDB" id="A0A0E3ZDR7"/>
<dbReference type="CDD" id="cd19151">
    <property type="entry name" value="AKR_AKR14A2"/>
    <property type="match status" value="1"/>
</dbReference>
<keyword evidence="2" id="KW-0521">NADP</keyword>
<proteinExistence type="inferred from homology"/>
<dbReference type="Gene3D" id="3.20.20.100">
    <property type="entry name" value="NADP-dependent oxidoreductase domain"/>
    <property type="match status" value="1"/>
</dbReference>
<dbReference type="GO" id="GO:0051596">
    <property type="term" value="P:methylglyoxal catabolic process"/>
    <property type="evidence" value="ECO:0007669"/>
    <property type="project" value="TreeGrafter"/>
</dbReference>
<dbReference type="PATRIC" id="fig|400092.3.peg.2036"/>
<dbReference type="EMBL" id="CP009621">
    <property type="protein sequence ID" value="AKD03279.1"/>
    <property type="molecule type" value="Genomic_DNA"/>
</dbReference>
<gene>
    <name evidence="5" type="ORF">PKOR_09265</name>
</gene>
<dbReference type="HOGENOM" id="CLU_023205_2_0_10"/>
<dbReference type="InterPro" id="IPR036812">
    <property type="entry name" value="NAD(P)_OxRdtase_dom_sf"/>
</dbReference>
<dbReference type="SUPFAM" id="SSF51430">
    <property type="entry name" value="NAD(P)-linked oxidoreductase"/>
    <property type="match status" value="1"/>
</dbReference>
<dbReference type="InterPro" id="IPR023210">
    <property type="entry name" value="NADP_OxRdtase_dom"/>
</dbReference>
<evidence type="ECO:0000256" key="2">
    <source>
        <dbReference type="ARBA" id="ARBA00022857"/>
    </source>
</evidence>
<sequence>MYTPDPNRYKTMEYRRCGKSGIMLPALSLGLWHNFGHVDVLENSRSILRLAFDRGITHFDLANNYGPPPGSAEENFGRILKQDFQGYRDELIISTKAGYAMWEGPYGDWGSKKYLVSSLDQSLKRMGLEYVDIFYHHRPDLNTPLEETMGALDLIVRQGKALYVGISNYKPQEAAEAIKFLRSLGTPCLIHQPKYSMFERWVEGGLLDLLEQEGVGCIPFSPLAQGLLTDKYTQGIPVNSRAAKAHGHLKESEVTEDRMAKIRQLQQLAQERGQSLAQMALAWLLKDERVTSVLIGASRPEQLENSLGCLENLHFGSEELQQIESILQA</sequence>
<feature type="domain" description="NADP-dependent oxidoreductase" evidence="4">
    <location>
        <begin position="27"/>
        <end position="327"/>
    </location>
</feature>
<reference evidence="5 6" key="1">
    <citation type="journal article" date="2015" name="Sci. Rep.">
        <title>Unraveling adaptation of Pontibacter korlensis to radiation and infertility in desert through complete genome and comparative transcriptomic analysis.</title>
        <authorList>
            <person name="Dai J."/>
            <person name="Dai W."/>
            <person name="Qiu C."/>
            <person name="Yang Z."/>
            <person name="Zhang Y."/>
            <person name="Zhou M."/>
            <person name="Zhang L."/>
            <person name="Fang C."/>
            <person name="Gao Q."/>
            <person name="Yang Q."/>
            <person name="Li X."/>
            <person name="Wang Z."/>
            <person name="Wang Z."/>
            <person name="Jia Z."/>
            <person name="Chen X."/>
        </authorList>
    </citation>
    <scope>NUCLEOTIDE SEQUENCE [LARGE SCALE GENOMIC DNA]</scope>
    <source>
        <strain evidence="5 6">X14-1T</strain>
    </source>
</reference>
<dbReference type="InterPro" id="IPR005399">
    <property type="entry name" value="K_chnl_volt-dep_bsu_KCNAB-rel"/>
</dbReference>
<keyword evidence="3" id="KW-0560">Oxidoreductase</keyword>
<protein>
    <submittedName>
        <fullName evidence="5">L-glyceraldehyde 3-phosphate reductase</fullName>
    </submittedName>
</protein>
<evidence type="ECO:0000259" key="4">
    <source>
        <dbReference type="Pfam" id="PF00248"/>
    </source>
</evidence>
<evidence type="ECO:0000256" key="1">
    <source>
        <dbReference type="ARBA" id="ARBA00006515"/>
    </source>
</evidence>
<dbReference type="Pfam" id="PF00248">
    <property type="entry name" value="Aldo_ket_red"/>
    <property type="match status" value="1"/>
</dbReference>
<dbReference type="Proteomes" id="UP000033109">
    <property type="component" value="Chromosome"/>
</dbReference>
<dbReference type="OrthoDB" id="9773828at2"/>